<dbReference type="Proteomes" id="UP001159428">
    <property type="component" value="Unassembled WGS sequence"/>
</dbReference>
<dbReference type="AlphaFoldDB" id="A0AAU9X9B1"/>
<reference evidence="1 2" key="1">
    <citation type="submission" date="2022-05" db="EMBL/GenBank/DDBJ databases">
        <authorList>
            <consortium name="Genoscope - CEA"/>
            <person name="William W."/>
        </authorList>
    </citation>
    <scope>NUCLEOTIDE SEQUENCE [LARGE SCALE GENOMIC DNA]</scope>
</reference>
<gene>
    <name evidence="1" type="ORF">PMEA_00018945</name>
</gene>
<evidence type="ECO:0000313" key="1">
    <source>
        <dbReference type="EMBL" id="CAH3139723.1"/>
    </source>
</evidence>
<accession>A0AAU9X9B1</accession>
<comment type="caution">
    <text evidence="1">The sequence shown here is derived from an EMBL/GenBank/DDBJ whole genome shotgun (WGS) entry which is preliminary data.</text>
</comment>
<sequence>MFLVLCVTQAIASVTRLNGERPGTRVYRRFCLYETTSGIGQSTNRFGKPPVIIYNVLQIPNGKTMDERILAKEYNPHPMESETKESETDEGRDLEYFHVPADNRDNRTAAADYLVDFKTNEFLRRVDRDGVCYLGTLPDKLPKRSNLQTALREVFDTPPSPQNHNIVGDYWVVTEKVDEPLREEIQKFCDPGFPIYRVKKVELVTADEGDGDDRGTRRARGAPPLTISKFPPFCSLSFPAGCNPGKWLFYYKIRGRHCTWWLRCSVNFHKNSLDCGDTKWDHRYDSIICYELRCP</sequence>
<evidence type="ECO:0008006" key="3">
    <source>
        <dbReference type="Google" id="ProtNLM"/>
    </source>
</evidence>
<name>A0AAU9X9B1_9CNID</name>
<keyword evidence="2" id="KW-1185">Reference proteome</keyword>
<proteinExistence type="predicted"/>
<evidence type="ECO:0000313" key="2">
    <source>
        <dbReference type="Proteomes" id="UP001159428"/>
    </source>
</evidence>
<dbReference type="EMBL" id="CALNXJ010000033">
    <property type="protein sequence ID" value="CAH3139723.1"/>
    <property type="molecule type" value="Genomic_DNA"/>
</dbReference>
<protein>
    <recommendedName>
        <fullName evidence="3">BRICHOS domain-containing protein</fullName>
    </recommendedName>
</protein>
<organism evidence="1 2">
    <name type="scientific">Pocillopora meandrina</name>
    <dbReference type="NCBI Taxonomy" id="46732"/>
    <lineage>
        <taxon>Eukaryota</taxon>
        <taxon>Metazoa</taxon>
        <taxon>Cnidaria</taxon>
        <taxon>Anthozoa</taxon>
        <taxon>Hexacorallia</taxon>
        <taxon>Scleractinia</taxon>
        <taxon>Astrocoeniina</taxon>
        <taxon>Pocilloporidae</taxon>
        <taxon>Pocillopora</taxon>
    </lineage>
</organism>